<keyword evidence="1" id="KW-0812">Transmembrane</keyword>
<reference evidence="2 3" key="1">
    <citation type="submission" date="2014-04" db="EMBL/GenBank/DDBJ databases">
        <title>Evolutionary Origins and Diversification of the Mycorrhizal Mutualists.</title>
        <authorList>
            <consortium name="DOE Joint Genome Institute"/>
            <consortium name="Mycorrhizal Genomics Consortium"/>
            <person name="Kohler A."/>
            <person name="Kuo A."/>
            <person name="Nagy L.G."/>
            <person name="Floudas D."/>
            <person name="Copeland A."/>
            <person name="Barry K.W."/>
            <person name="Cichocki N."/>
            <person name="Veneault-Fourrey C."/>
            <person name="LaButti K."/>
            <person name="Lindquist E.A."/>
            <person name="Lipzen A."/>
            <person name="Lundell T."/>
            <person name="Morin E."/>
            <person name="Murat C."/>
            <person name="Riley R."/>
            <person name="Ohm R."/>
            <person name="Sun H."/>
            <person name="Tunlid A."/>
            <person name="Henrissat B."/>
            <person name="Grigoriev I.V."/>
            <person name="Hibbett D.S."/>
            <person name="Martin F."/>
        </authorList>
    </citation>
    <scope>NUCLEOTIDE SEQUENCE [LARGE SCALE GENOMIC DNA]</scope>
    <source>
        <strain evidence="2 3">Koide BX008</strain>
    </source>
</reference>
<dbReference type="EMBL" id="KN818335">
    <property type="protein sequence ID" value="KIL58574.1"/>
    <property type="molecule type" value="Genomic_DNA"/>
</dbReference>
<dbReference type="InParanoid" id="A0A0C2SWU0"/>
<accession>A0A0C2SWU0</accession>
<evidence type="ECO:0000313" key="2">
    <source>
        <dbReference type="EMBL" id="KIL58574.1"/>
    </source>
</evidence>
<protein>
    <submittedName>
        <fullName evidence="2">Uncharacterized protein</fullName>
    </submittedName>
</protein>
<evidence type="ECO:0000313" key="3">
    <source>
        <dbReference type="Proteomes" id="UP000054549"/>
    </source>
</evidence>
<keyword evidence="1" id="KW-1133">Transmembrane helix</keyword>
<dbReference type="AlphaFoldDB" id="A0A0C2SWU0"/>
<sequence>MEAARTDKKRKAVALTVDNADDVFNESFDLDAFIKFLDQTSNTPHNRDLIYGFMKASILDPKVIIMPGFIPFTIVMFYGQVVPFTSASKRHLNLLGINLAGELELDPDRVEAFDFPDSAPNMILRQDVVNGFKKHFSLSKESGCRCVIDQFLLAAATYAQQIINTDDRIKASLTARYFIRKPHVAVFTELQIPKTTVSHNGVSYIFHGFLDYGIGLIRSGDQDALEDGRYKIEISEARSSVVEAKNLDEMQGAHAQVIMQVLTALVLTTDNSSGRTTFTGALSNGAMWRFYTAEKKEDFGYQVYSSSLYAANKRGGLIVELLKDMVTELLHPLYWLT</sequence>
<keyword evidence="3" id="KW-1185">Reference proteome</keyword>
<name>A0A0C2SWU0_AMAMK</name>
<dbReference type="OrthoDB" id="3034219at2759"/>
<evidence type="ECO:0000256" key="1">
    <source>
        <dbReference type="SAM" id="Phobius"/>
    </source>
</evidence>
<proteinExistence type="predicted"/>
<dbReference type="Proteomes" id="UP000054549">
    <property type="component" value="Unassembled WGS sequence"/>
</dbReference>
<keyword evidence="1" id="KW-0472">Membrane</keyword>
<gene>
    <name evidence="2" type="ORF">M378DRAFT_181226</name>
</gene>
<feature type="transmembrane region" description="Helical" evidence="1">
    <location>
        <begin position="63"/>
        <end position="81"/>
    </location>
</feature>
<dbReference type="HOGENOM" id="CLU_823790_0_0_1"/>
<organism evidence="2 3">
    <name type="scientific">Amanita muscaria (strain Koide BX008)</name>
    <dbReference type="NCBI Taxonomy" id="946122"/>
    <lineage>
        <taxon>Eukaryota</taxon>
        <taxon>Fungi</taxon>
        <taxon>Dikarya</taxon>
        <taxon>Basidiomycota</taxon>
        <taxon>Agaricomycotina</taxon>
        <taxon>Agaricomycetes</taxon>
        <taxon>Agaricomycetidae</taxon>
        <taxon>Agaricales</taxon>
        <taxon>Pluteineae</taxon>
        <taxon>Amanitaceae</taxon>
        <taxon>Amanita</taxon>
    </lineage>
</organism>